<evidence type="ECO:0000313" key="2">
    <source>
        <dbReference type="Proteomes" id="UP000024635"/>
    </source>
</evidence>
<reference evidence="2" key="1">
    <citation type="journal article" date="2015" name="Nat. Genet.">
        <title>The genome and transcriptome of the zoonotic hookworm Ancylostoma ceylanicum identify infection-specific gene families.</title>
        <authorList>
            <person name="Schwarz E.M."/>
            <person name="Hu Y."/>
            <person name="Antoshechkin I."/>
            <person name="Miller M.M."/>
            <person name="Sternberg P.W."/>
            <person name="Aroian R.V."/>
        </authorList>
    </citation>
    <scope>NUCLEOTIDE SEQUENCE</scope>
    <source>
        <strain evidence="2">HY135</strain>
    </source>
</reference>
<name>A0A016UEZ6_9BILA</name>
<sequence>MPISVTLSTTPVSIPDAQVASQRGRRRGKRNGNFAHVGQDEIRKMEKFLILTLIYFYSSISSWRETRGIKGCMSFVKWSSLRASIRSLCYQLHY</sequence>
<dbReference type="EMBL" id="JARK01001379">
    <property type="protein sequence ID" value="EYC13476.1"/>
    <property type="molecule type" value="Genomic_DNA"/>
</dbReference>
<dbReference type="Proteomes" id="UP000024635">
    <property type="component" value="Unassembled WGS sequence"/>
</dbReference>
<accession>A0A016UEZ6</accession>
<dbReference type="AlphaFoldDB" id="A0A016UEZ6"/>
<organism evidence="1 2">
    <name type="scientific">Ancylostoma ceylanicum</name>
    <dbReference type="NCBI Taxonomy" id="53326"/>
    <lineage>
        <taxon>Eukaryota</taxon>
        <taxon>Metazoa</taxon>
        <taxon>Ecdysozoa</taxon>
        <taxon>Nematoda</taxon>
        <taxon>Chromadorea</taxon>
        <taxon>Rhabditida</taxon>
        <taxon>Rhabditina</taxon>
        <taxon>Rhabditomorpha</taxon>
        <taxon>Strongyloidea</taxon>
        <taxon>Ancylostomatidae</taxon>
        <taxon>Ancylostomatinae</taxon>
        <taxon>Ancylostoma</taxon>
    </lineage>
</organism>
<protein>
    <submittedName>
        <fullName evidence="1">Uncharacterized protein</fullName>
    </submittedName>
</protein>
<evidence type="ECO:0000313" key="1">
    <source>
        <dbReference type="EMBL" id="EYC13476.1"/>
    </source>
</evidence>
<keyword evidence="2" id="KW-1185">Reference proteome</keyword>
<proteinExistence type="predicted"/>
<comment type="caution">
    <text evidence="1">The sequence shown here is derived from an EMBL/GenBank/DDBJ whole genome shotgun (WGS) entry which is preliminary data.</text>
</comment>
<gene>
    <name evidence="1" type="primary">Acey_s0043.g732</name>
    <name evidence="1" type="ORF">Y032_0043g732</name>
</gene>